<dbReference type="RefSeq" id="XP_062692007.1">
    <property type="nucleotide sequence ID" value="XM_062840881.1"/>
</dbReference>
<dbReference type="EMBL" id="JAULSX010000005">
    <property type="protein sequence ID" value="KAK3490824.1"/>
    <property type="molecule type" value="Genomic_DNA"/>
</dbReference>
<name>A0AAJ0I695_9PEZI</name>
<sequence>MATLGRLTAKCSGDMLAVCDVRLGVLVDCGGPGALATPLGRSGTRAPGLLCGKNCKSLLISEFLVVIQEARANKKLRRPVWRWAARKSRRLLADRVLRWRGTDRYLSTDSIAACGGERPEGKGGRWGEGTWTHWTIEQGYQPMLVRLDFSEGKAITFNRGLLFGACRGCTRAGQLYRVNWRTKEADLRPTHQKGRQRTDSENSLYTGAHGDIVWRRAQVESNSNTLLFLRTERRLLWAPGSFKGRPTRCLLAISDPST</sequence>
<evidence type="ECO:0000313" key="1">
    <source>
        <dbReference type="EMBL" id="KAK3490824.1"/>
    </source>
</evidence>
<gene>
    <name evidence="1" type="ORF">B0T23DRAFT_443927</name>
</gene>
<evidence type="ECO:0000313" key="2">
    <source>
        <dbReference type="Proteomes" id="UP001285908"/>
    </source>
</evidence>
<keyword evidence="2" id="KW-1185">Reference proteome</keyword>
<organism evidence="1 2">
    <name type="scientific">Neurospora hispaniola</name>
    <dbReference type="NCBI Taxonomy" id="588809"/>
    <lineage>
        <taxon>Eukaryota</taxon>
        <taxon>Fungi</taxon>
        <taxon>Dikarya</taxon>
        <taxon>Ascomycota</taxon>
        <taxon>Pezizomycotina</taxon>
        <taxon>Sordariomycetes</taxon>
        <taxon>Sordariomycetidae</taxon>
        <taxon>Sordariales</taxon>
        <taxon>Sordariaceae</taxon>
        <taxon>Neurospora</taxon>
    </lineage>
</organism>
<protein>
    <submittedName>
        <fullName evidence="1">Uncharacterized protein</fullName>
    </submittedName>
</protein>
<comment type="caution">
    <text evidence="1">The sequence shown here is derived from an EMBL/GenBank/DDBJ whole genome shotgun (WGS) entry which is preliminary data.</text>
</comment>
<proteinExistence type="predicted"/>
<dbReference type="GeneID" id="87878503"/>
<reference evidence="1 2" key="1">
    <citation type="journal article" date="2023" name="Mol. Phylogenet. Evol.">
        <title>Genome-scale phylogeny and comparative genomics of the fungal order Sordariales.</title>
        <authorList>
            <person name="Hensen N."/>
            <person name="Bonometti L."/>
            <person name="Westerberg I."/>
            <person name="Brannstrom I.O."/>
            <person name="Guillou S."/>
            <person name="Cros-Aarteil S."/>
            <person name="Calhoun S."/>
            <person name="Haridas S."/>
            <person name="Kuo A."/>
            <person name="Mondo S."/>
            <person name="Pangilinan J."/>
            <person name="Riley R."/>
            <person name="LaButti K."/>
            <person name="Andreopoulos B."/>
            <person name="Lipzen A."/>
            <person name="Chen C."/>
            <person name="Yan M."/>
            <person name="Daum C."/>
            <person name="Ng V."/>
            <person name="Clum A."/>
            <person name="Steindorff A."/>
            <person name="Ohm R.A."/>
            <person name="Martin F."/>
            <person name="Silar P."/>
            <person name="Natvig D.O."/>
            <person name="Lalanne C."/>
            <person name="Gautier V."/>
            <person name="Ament-Velasquez S.L."/>
            <person name="Kruys A."/>
            <person name="Hutchinson M.I."/>
            <person name="Powell A.J."/>
            <person name="Barry K."/>
            <person name="Miller A.N."/>
            <person name="Grigoriev I.V."/>
            <person name="Debuchy R."/>
            <person name="Gladieux P."/>
            <person name="Hiltunen Thoren M."/>
            <person name="Johannesson H."/>
        </authorList>
    </citation>
    <scope>NUCLEOTIDE SEQUENCE [LARGE SCALE GENOMIC DNA]</scope>
    <source>
        <strain evidence="1 2">FGSC 10403</strain>
    </source>
</reference>
<accession>A0AAJ0I695</accession>
<dbReference type="Proteomes" id="UP001285908">
    <property type="component" value="Unassembled WGS sequence"/>
</dbReference>
<dbReference type="AlphaFoldDB" id="A0AAJ0I695"/>